<dbReference type="Pfam" id="PF01398">
    <property type="entry name" value="JAB"/>
    <property type="match status" value="1"/>
</dbReference>
<dbReference type="AlphaFoldDB" id="A0A8A3PAU9"/>
<evidence type="ECO:0000313" key="10">
    <source>
        <dbReference type="EMBL" id="QSZ32233.1"/>
    </source>
</evidence>
<comment type="function">
    <text evidence="7">Component of the COP9 signalosome complex (CSN), a complex involved in various cellular and developmental processes.</text>
</comment>
<evidence type="ECO:0000256" key="5">
    <source>
        <dbReference type="ARBA" id="ARBA00022790"/>
    </source>
</evidence>
<dbReference type="Pfam" id="PF13012">
    <property type="entry name" value="MitMem_reg"/>
    <property type="match status" value="1"/>
</dbReference>
<keyword evidence="5 7" id="KW-0736">Signalosome</keyword>
<dbReference type="Proteomes" id="UP000672032">
    <property type="component" value="Chromosome 3"/>
</dbReference>
<evidence type="ECO:0000256" key="2">
    <source>
        <dbReference type="ARBA" id="ARBA00011098"/>
    </source>
</evidence>
<organism evidence="10 11">
    <name type="scientific">Monilinia vaccinii-corymbosi</name>
    <dbReference type="NCBI Taxonomy" id="61207"/>
    <lineage>
        <taxon>Eukaryota</taxon>
        <taxon>Fungi</taxon>
        <taxon>Dikarya</taxon>
        <taxon>Ascomycota</taxon>
        <taxon>Pezizomycotina</taxon>
        <taxon>Leotiomycetes</taxon>
        <taxon>Helotiales</taxon>
        <taxon>Sclerotiniaceae</taxon>
        <taxon>Monilinia</taxon>
    </lineage>
</organism>
<dbReference type="FunFam" id="3.40.140.10:FF:000055">
    <property type="entry name" value="COP9 signalosome complex subunit 6"/>
    <property type="match status" value="1"/>
</dbReference>
<sequence length="423" mass="46536">MVVDHDNPLLSAHKSSDSGLQVALHPLVLLTISDYITRHTLRQQTGPVVGALLGQQNGREITIEHAFECLLVEEEDELRLSPTWFASRLQQSMCHPFLKDVHKSPALDLVGWYTIIPHSGPQPIHLPIHRQILSLYNESAILLGFHPEEVSGGAVGGKLPLTIYESNYEAEESSVETGEDKEMKDGEPQLKLRFKELPFTVETGEAEMISIDFVARGGGNATAIDNTSKKDASPEQGVVGKSKGKGKEKSENSLHAESSKREENSLSREDEEKLASLTAKVNAIKMLQSRINLIAAYLQNLPPSYVSDGVASEDDMESKNYAPVNHSILRSIQALLGRLSVLIPADSQGFDHELISEKNDVSLISLLGELTKSAYEIRETGKKFSFIENVKINKMMKQGGLGGIGWNDQSHHMRDIMNVGDLG</sequence>
<dbReference type="InterPro" id="IPR037518">
    <property type="entry name" value="MPN"/>
</dbReference>
<proteinExistence type="inferred from homology"/>
<dbReference type="GO" id="GO:0000338">
    <property type="term" value="P:protein deneddylation"/>
    <property type="evidence" value="ECO:0007669"/>
    <property type="project" value="InterPro"/>
</dbReference>
<dbReference type="InterPro" id="IPR000555">
    <property type="entry name" value="JAMM/MPN+_dom"/>
</dbReference>
<dbReference type="Gene3D" id="3.40.140.10">
    <property type="entry name" value="Cytidine Deaminase, domain 2"/>
    <property type="match status" value="1"/>
</dbReference>
<reference evidence="10" key="1">
    <citation type="submission" date="2020-10" db="EMBL/GenBank/DDBJ databases">
        <title>Genome Sequence of Monilinia vaccinii-corymbosi Sheds Light on Mummy Berry Disease Infection of Blueberry and Mating Type.</title>
        <authorList>
            <person name="Yow A.G."/>
            <person name="Zhang Y."/>
            <person name="Bansal K."/>
            <person name="Eacker S.M."/>
            <person name="Sullivan S."/>
            <person name="Liachko I."/>
            <person name="Cubeta M.A."/>
            <person name="Rollins J.A."/>
            <person name="Ashrafi H."/>
        </authorList>
    </citation>
    <scope>NUCLEOTIDE SEQUENCE</scope>
    <source>
        <strain evidence="10">RL-1</strain>
    </source>
</reference>
<evidence type="ECO:0000256" key="1">
    <source>
        <dbReference type="ARBA" id="ARBA00010893"/>
    </source>
</evidence>
<dbReference type="OrthoDB" id="1378at2759"/>
<dbReference type="GO" id="GO:0005737">
    <property type="term" value="C:cytoplasm"/>
    <property type="evidence" value="ECO:0007669"/>
    <property type="project" value="UniProtKB-SubCell"/>
</dbReference>
<evidence type="ECO:0000259" key="9">
    <source>
        <dbReference type="PROSITE" id="PS50249"/>
    </source>
</evidence>
<comment type="subcellular location">
    <subcellularLocation>
        <location evidence="7">Cytoplasm</location>
    </subcellularLocation>
    <subcellularLocation>
        <location evidence="7">Nucleus</location>
    </subcellularLocation>
</comment>
<dbReference type="GO" id="GO:0008237">
    <property type="term" value="F:metallopeptidase activity"/>
    <property type="evidence" value="ECO:0007669"/>
    <property type="project" value="InterPro"/>
</dbReference>
<dbReference type="PANTHER" id="PTHR10540">
    <property type="entry name" value="EUKARYOTIC TRANSLATION INITIATION FACTOR 3 SUBUNIT F-RELATED"/>
    <property type="match status" value="1"/>
</dbReference>
<protein>
    <recommendedName>
        <fullName evidence="3 7">COP9 signalosome complex subunit 6</fullName>
    </recommendedName>
</protein>
<comment type="similarity">
    <text evidence="1 7">Belongs to the peptidase M67A family. CSN6 subfamily.</text>
</comment>
<feature type="domain" description="MPN" evidence="9">
    <location>
        <begin position="22"/>
        <end position="170"/>
    </location>
</feature>
<accession>A0A8A3PAU9</accession>
<evidence type="ECO:0000256" key="6">
    <source>
        <dbReference type="ARBA" id="ARBA00023242"/>
    </source>
</evidence>
<evidence type="ECO:0000256" key="7">
    <source>
        <dbReference type="RuleBase" id="RU367006"/>
    </source>
</evidence>
<comment type="subunit">
    <text evidence="2">Component of the COP9 signalosome (CSN) complex.</text>
</comment>
<dbReference type="GO" id="GO:0008180">
    <property type="term" value="C:COP9 signalosome"/>
    <property type="evidence" value="ECO:0007669"/>
    <property type="project" value="UniProtKB-UniRule"/>
</dbReference>
<dbReference type="CDD" id="cd08063">
    <property type="entry name" value="MPN_CSN6"/>
    <property type="match status" value="1"/>
</dbReference>
<keyword evidence="6 7" id="KW-0539">Nucleus</keyword>
<dbReference type="EMBL" id="CP063407">
    <property type="protein sequence ID" value="QSZ32233.1"/>
    <property type="molecule type" value="Genomic_DNA"/>
</dbReference>
<dbReference type="PROSITE" id="PS50249">
    <property type="entry name" value="MPN"/>
    <property type="match status" value="1"/>
</dbReference>
<dbReference type="InterPro" id="IPR024969">
    <property type="entry name" value="EIF3F/CSN6-like_C"/>
</dbReference>
<name>A0A8A3PAU9_9HELO</name>
<feature type="region of interest" description="Disordered" evidence="8">
    <location>
        <begin position="223"/>
        <end position="272"/>
    </location>
</feature>
<feature type="compositionally biased region" description="Basic and acidic residues" evidence="8">
    <location>
        <begin position="245"/>
        <end position="272"/>
    </location>
</feature>
<gene>
    <name evidence="10" type="ORF">DSL72_001807</name>
</gene>
<dbReference type="PANTHER" id="PTHR10540:SF8">
    <property type="entry name" value="COP9 SIGNALOSOME COMPLEX SUBUNIT 6"/>
    <property type="match status" value="1"/>
</dbReference>
<keyword evidence="4 7" id="KW-0963">Cytoplasm</keyword>
<evidence type="ECO:0000313" key="11">
    <source>
        <dbReference type="Proteomes" id="UP000672032"/>
    </source>
</evidence>
<dbReference type="InterPro" id="IPR033859">
    <property type="entry name" value="MPN_CSN6"/>
</dbReference>
<evidence type="ECO:0000256" key="4">
    <source>
        <dbReference type="ARBA" id="ARBA00022490"/>
    </source>
</evidence>
<evidence type="ECO:0000256" key="3">
    <source>
        <dbReference type="ARBA" id="ARBA00014871"/>
    </source>
</evidence>
<keyword evidence="11" id="KW-1185">Reference proteome</keyword>
<evidence type="ECO:0000256" key="8">
    <source>
        <dbReference type="SAM" id="MobiDB-lite"/>
    </source>
</evidence>